<proteinExistence type="inferred from homology"/>
<dbReference type="Gene3D" id="3.40.30.10">
    <property type="entry name" value="Glutaredoxin"/>
    <property type="match status" value="1"/>
</dbReference>
<keyword evidence="4" id="KW-0472">Membrane</keyword>
<evidence type="ECO:0000256" key="3">
    <source>
        <dbReference type="PIRSR" id="PIRSR603782-2"/>
    </source>
</evidence>
<feature type="transmembrane region" description="Helical" evidence="4">
    <location>
        <begin position="226"/>
        <end position="247"/>
    </location>
</feature>
<evidence type="ECO:0000256" key="2">
    <source>
        <dbReference type="PIRSR" id="PIRSR603782-1"/>
    </source>
</evidence>
<keyword evidence="2" id="KW-0479">Metal-binding</keyword>
<evidence type="ECO:0008006" key="7">
    <source>
        <dbReference type="Google" id="ProtNLM"/>
    </source>
</evidence>
<keyword evidence="4" id="KW-1133">Transmembrane helix</keyword>
<evidence type="ECO:0000256" key="4">
    <source>
        <dbReference type="SAM" id="Phobius"/>
    </source>
</evidence>
<name>A0A2M9G311_9PROT</name>
<dbReference type="AlphaFoldDB" id="A0A2M9G311"/>
<evidence type="ECO:0000256" key="1">
    <source>
        <dbReference type="ARBA" id="ARBA00010996"/>
    </source>
</evidence>
<evidence type="ECO:0000313" key="6">
    <source>
        <dbReference type="Proteomes" id="UP000229498"/>
    </source>
</evidence>
<dbReference type="InterPro" id="IPR003782">
    <property type="entry name" value="SCO1/SenC"/>
</dbReference>
<dbReference type="PANTHER" id="PTHR12151:SF8">
    <property type="entry name" value="THIOREDOXIN DOMAIN-CONTAINING PROTEIN"/>
    <property type="match status" value="1"/>
</dbReference>
<keyword evidence="3" id="KW-1015">Disulfide bond</keyword>
<dbReference type="SUPFAM" id="SSF52833">
    <property type="entry name" value="Thioredoxin-like"/>
    <property type="match status" value="1"/>
</dbReference>
<feature type="disulfide bond" description="Redox-active" evidence="3">
    <location>
        <begin position="69"/>
        <end position="73"/>
    </location>
</feature>
<evidence type="ECO:0000313" key="5">
    <source>
        <dbReference type="EMBL" id="PJK30109.1"/>
    </source>
</evidence>
<dbReference type="EMBL" id="PHIG01000031">
    <property type="protein sequence ID" value="PJK30109.1"/>
    <property type="molecule type" value="Genomic_DNA"/>
</dbReference>
<sequence>MFLPVLLAAGASGAAQTQRDMQARIGFDQKIGATVPADIAFRDRHGERARLGDVLDGKPAVLVMGWYSCANICPVIFRNLGDALRKVAFAPGEDYRLITLSIDPGDGPDEARRALADLAGAGNAPPAHLLVGRESEISALSDAVGFRFVHDAERDTYGHPAGLILIDGQGRVNRYLVGMEFQSEDIELALLEAGRGELGSVADRLALRCFTFDPETGRYSLAVTNILRTAGLGSAVLLGAGLVLLLVRERRARRRREEGA</sequence>
<dbReference type="CDD" id="cd02968">
    <property type="entry name" value="SCO"/>
    <property type="match status" value="1"/>
</dbReference>
<protein>
    <recommendedName>
        <fullName evidence="7">SCO family protein</fullName>
    </recommendedName>
</protein>
<keyword evidence="4" id="KW-0812">Transmembrane</keyword>
<comment type="caution">
    <text evidence="5">The sequence shown here is derived from an EMBL/GenBank/DDBJ whole genome shotgun (WGS) entry which is preliminary data.</text>
</comment>
<dbReference type="PANTHER" id="PTHR12151">
    <property type="entry name" value="ELECTRON TRANSPORT PROTIN SCO1/SENC FAMILY MEMBER"/>
    <property type="match status" value="1"/>
</dbReference>
<organism evidence="5 6">
    <name type="scientific">Minwuia thermotolerans</name>
    <dbReference type="NCBI Taxonomy" id="2056226"/>
    <lineage>
        <taxon>Bacteria</taxon>
        <taxon>Pseudomonadati</taxon>
        <taxon>Pseudomonadota</taxon>
        <taxon>Alphaproteobacteria</taxon>
        <taxon>Minwuiales</taxon>
        <taxon>Minwuiaceae</taxon>
        <taxon>Minwuia</taxon>
    </lineage>
</organism>
<dbReference type="InterPro" id="IPR036249">
    <property type="entry name" value="Thioredoxin-like_sf"/>
</dbReference>
<feature type="binding site" evidence="2">
    <location>
        <position position="73"/>
    </location>
    <ligand>
        <name>Cu cation</name>
        <dbReference type="ChEBI" id="CHEBI:23378"/>
    </ligand>
</feature>
<dbReference type="GO" id="GO:0046872">
    <property type="term" value="F:metal ion binding"/>
    <property type="evidence" value="ECO:0007669"/>
    <property type="project" value="UniProtKB-KW"/>
</dbReference>
<keyword evidence="6" id="KW-1185">Reference proteome</keyword>
<dbReference type="Pfam" id="PF02630">
    <property type="entry name" value="SCO1-SenC"/>
    <property type="match status" value="1"/>
</dbReference>
<reference evidence="5 6" key="1">
    <citation type="submission" date="2017-11" db="EMBL/GenBank/DDBJ databases">
        <title>Draft genome sequence of Rhizobiales bacterium SY3-13.</title>
        <authorList>
            <person name="Sun C."/>
        </authorList>
    </citation>
    <scope>NUCLEOTIDE SEQUENCE [LARGE SCALE GENOMIC DNA]</scope>
    <source>
        <strain evidence="5 6">SY3-13</strain>
    </source>
</reference>
<dbReference type="Proteomes" id="UP000229498">
    <property type="component" value="Unassembled WGS sequence"/>
</dbReference>
<accession>A0A2M9G311</accession>
<comment type="similarity">
    <text evidence="1">Belongs to the SCO1/2 family.</text>
</comment>
<feature type="binding site" evidence="2">
    <location>
        <position position="69"/>
    </location>
    <ligand>
        <name>Cu cation</name>
        <dbReference type="ChEBI" id="CHEBI:23378"/>
    </ligand>
</feature>
<keyword evidence="2" id="KW-0186">Copper</keyword>
<gene>
    <name evidence="5" type="ORF">CVT23_10150</name>
</gene>